<evidence type="ECO:0000313" key="3">
    <source>
        <dbReference type="Proteomes" id="UP001054902"/>
    </source>
</evidence>
<sequence>MTYRTDQESSNEMPASKRARLDEDYCTTKRTEELTHKIHDLAVSFPELKYIINLSDLSKLVEPAVVKYKHEVEAEKSRQQNEKNSLIYKIPDEILKSCFSFVGRGNFLLVAPVSKKFHQMYKKMAKPCNPCEYHRNGDPTCQTYHSMAASNLSTAKYCLDLLASCNKYDSEEERVKIFVEAAYKGQTEILELARHFDISYFWKEDENYCQLLRRPIEKIAKLGNLNVLKFLKNNFNMHFALPIASRGAAFGGQIHILKWLKEKKILYDIKDDDQEDTLCYSALAGGQLETLQWIRKEGFKLNERLVRPRPPFELGNMATAIKSGNIELIRYCKDQGFSFEDRSFYHPDQCDCLAIKTGNMALIRYCSEIGLDFTERVLDCSSEYITVEALEFLRSKTLTLSSETIKHAAELNQFDVLKYAHENGLEWSVDTWQRCMSQKPCINMDMLHYLYEKNCPWNPYLDLKIINDAMDRPRILEFIFSKKLVQSS</sequence>
<evidence type="ECO:0000256" key="1">
    <source>
        <dbReference type="SAM" id="MobiDB-lite"/>
    </source>
</evidence>
<dbReference type="EMBL" id="BLLK01000057">
    <property type="protein sequence ID" value="GFH56992.1"/>
    <property type="molecule type" value="Genomic_DNA"/>
</dbReference>
<reference evidence="2 3" key="1">
    <citation type="journal article" date="2021" name="Sci. Rep.">
        <title>The genome of the diatom Chaetoceros tenuissimus carries an ancient integrated fragment of an extant virus.</title>
        <authorList>
            <person name="Hongo Y."/>
            <person name="Kimura K."/>
            <person name="Takaki Y."/>
            <person name="Yoshida Y."/>
            <person name="Baba S."/>
            <person name="Kobayashi G."/>
            <person name="Nagasaki K."/>
            <person name="Hano T."/>
            <person name="Tomaru Y."/>
        </authorList>
    </citation>
    <scope>NUCLEOTIDE SEQUENCE [LARGE SCALE GENOMIC DNA]</scope>
    <source>
        <strain evidence="2 3">NIES-3715</strain>
    </source>
</reference>
<gene>
    <name evidence="2" type="ORF">CTEN210_13468</name>
</gene>
<evidence type="ECO:0000313" key="2">
    <source>
        <dbReference type="EMBL" id="GFH56992.1"/>
    </source>
</evidence>
<dbReference type="InterPro" id="IPR052050">
    <property type="entry name" value="SecEffector_AnkRepeat"/>
</dbReference>
<dbReference type="PANTHER" id="PTHR46586">
    <property type="entry name" value="ANKYRIN REPEAT-CONTAINING PROTEIN"/>
    <property type="match status" value="1"/>
</dbReference>
<dbReference type="PANTHER" id="PTHR46586:SF3">
    <property type="entry name" value="ANKYRIN REPEAT-CONTAINING PROTEIN"/>
    <property type="match status" value="1"/>
</dbReference>
<dbReference type="SUPFAM" id="SSF48403">
    <property type="entry name" value="Ankyrin repeat"/>
    <property type="match status" value="1"/>
</dbReference>
<dbReference type="Gene3D" id="1.25.40.20">
    <property type="entry name" value="Ankyrin repeat-containing domain"/>
    <property type="match status" value="1"/>
</dbReference>
<comment type="caution">
    <text evidence="2">The sequence shown here is derived from an EMBL/GenBank/DDBJ whole genome shotgun (WGS) entry which is preliminary data.</text>
</comment>
<accession>A0AAD3D3S6</accession>
<dbReference type="AlphaFoldDB" id="A0AAD3D3S6"/>
<keyword evidence="3" id="KW-1185">Reference proteome</keyword>
<proteinExistence type="predicted"/>
<organism evidence="2 3">
    <name type="scientific">Chaetoceros tenuissimus</name>
    <dbReference type="NCBI Taxonomy" id="426638"/>
    <lineage>
        <taxon>Eukaryota</taxon>
        <taxon>Sar</taxon>
        <taxon>Stramenopiles</taxon>
        <taxon>Ochrophyta</taxon>
        <taxon>Bacillariophyta</taxon>
        <taxon>Coscinodiscophyceae</taxon>
        <taxon>Chaetocerotophycidae</taxon>
        <taxon>Chaetocerotales</taxon>
        <taxon>Chaetocerotaceae</taxon>
        <taxon>Chaetoceros</taxon>
    </lineage>
</organism>
<name>A0AAD3D3S6_9STRA</name>
<feature type="region of interest" description="Disordered" evidence="1">
    <location>
        <begin position="1"/>
        <end position="21"/>
    </location>
</feature>
<dbReference type="Proteomes" id="UP001054902">
    <property type="component" value="Unassembled WGS sequence"/>
</dbReference>
<protein>
    <recommendedName>
        <fullName evidence="4">F-box domain-containing protein</fullName>
    </recommendedName>
</protein>
<dbReference type="InterPro" id="IPR036770">
    <property type="entry name" value="Ankyrin_rpt-contain_sf"/>
</dbReference>
<evidence type="ECO:0008006" key="4">
    <source>
        <dbReference type="Google" id="ProtNLM"/>
    </source>
</evidence>